<dbReference type="Pfam" id="PF00929">
    <property type="entry name" value="RNase_T"/>
    <property type="match status" value="1"/>
</dbReference>
<dbReference type="InterPro" id="IPR012337">
    <property type="entry name" value="RNaseH-like_sf"/>
</dbReference>
<dbReference type="SUPFAM" id="SSF53098">
    <property type="entry name" value="Ribonuclease H-like"/>
    <property type="match status" value="1"/>
</dbReference>
<feature type="domain" description="Exonuclease" evidence="4">
    <location>
        <begin position="3"/>
        <end position="201"/>
    </location>
</feature>
<evidence type="ECO:0000313" key="5">
    <source>
        <dbReference type="EMBL" id="OVE46720.1"/>
    </source>
</evidence>
<evidence type="ECO:0000256" key="2">
    <source>
        <dbReference type="ARBA" id="ARBA00022801"/>
    </source>
</evidence>
<dbReference type="PANTHER" id="PTHR30231">
    <property type="entry name" value="DNA POLYMERASE III SUBUNIT EPSILON"/>
    <property type="match status" value="1"/>
</dbReference>
<name>A0A202B5V4_CHRVL</name>
<evidence type="ECO:0000256" key="1">
    <source>
        <dbReference type="ARBA" id="ARBA00022722"/>
    </source>
</evidence>
<dbReference type="GO" id="GO:0003676">
    <property type="term" value="F:nucleic acid binding"/>
    <property type="evidence" value="ECO:0007669"/>
    <property type="project" value="InterPro"/>
</dbReference>
<dbReference type="GO" id="GO:0006259">
    <property type="term" value="P:DNA metabolic process"/>
    <property type="evidence" value="ECO:0007669"/>
    <property type="project" value="UniProtKB-ARBA"/>
</dbReference>
<dbReference type="CDD" id="cd06127">
    <property type="entry name" value="DEDDh"/>
    <property type="match status" value="1"/>
</dbReference>
<proteinExistence type="predicted"/>
<dbReference type="InterPro" id="IPR013520">
    <property type="entry name" value="Ribonucl_H"/>
</dbReference>
<dbReference type="Gene3D" id="3.30.420.10">
    <property type="entry name" value="Ribonuclease H-like superfamily/Ribonuclease H"/>
    <property type="match status" value="1"/>
</dbReference>
<dbReference type="AlphaFoldDB" id="A0A202B5V4"/>
<gene>
    <name evidence="5" type="ORF">CBW21_17650</name>
</gene>
<organism evidence="5 6">
    <name type="scientific">Chromobacterium violaceum</name>
    <dbReference type="NCBI Taxonomy" id="536"/>
    <lineage>
        <taxon>Bacteria</taxon>
        <taxon>Pseudomonadati</taxon>
        <taxon>Pseudomonadota</taxon>
        <taxon>Betaproteobacteria</taxon>
        <taxon>Neisseriales</taxon>
        <taxon>Chromobacteriaceae</taxon>
        <taxon>Chromobacterium</taxon>
    </lineage>
</organism>
<dbReference type="EMBL" id="NHOO01000016">
    <property type="protein sequence ID" value="OVE46720.1"/>
    <property type="molecule type" value="Genomic_DNA"/>
</dbReference>
<dbReference type="InterPro" id="IPR036397">
    <property type="entry name" value="RNaseH_sf"/>
</dbReference>
<evidence type="ECO:0000259" key="4">
    <source>
        <dbReference type="SMART" id="SM00479"/>
    </source>
</evidence>
<protein>
    <recommendedName>
        <fullName evidence="4">Exonuclease domain-containing protein</fullName>
    </recommendedName>
</protein>
<sequence>MKPILFYDTETTGLPQWKLPSDDPLQPHITQLAAELVDEDTGDVLDSMDVLIQPDGWTIPDDVAELTGITTERAAEFGVPLAQAMDSFLNLWAQVGLRVGHNEPFDARMVRIELMRVIGEGAADAWKEGAAFCTCSNSTKLVNLPPTERMLAAGKKNAKPPNLAEAFEFFTGRKLEGAHNAMVDVAGCRAVYFGILRHREAA</sequence>
<dbReference type="PANTHER" id="PTHR30231:SF4">
    <property type="entry name" value="PROTEIN NEN2"/>
    <property type="match status" value="1"/>
</dbReference>
<comment type="caution">
    <text evidence="5">The sequence shown here is derived from an EMBL/GenBank/DDBJ whole genome shotgun (WGS) entry which is preliminary data.</text>
</comment>
<reference evidence="5 6" key="1">
    <citation type="submission" date="2017-05" db="EMBL/GenBank/DDBJ databases">
        <title>Chromobacterium violaceum GHPS1 isolated from Hydrocarbon polluted soil in French Guiana display an awesome secondary metabolite arsenal and a battery of drug and heavy-metal-resistance and detoxification of xenobiotics proteins.</title>
        <authorList>
            <person name="Belbahri L."/>
        </authorList>
    </citation>
    <scope>NUCLEOTIDE SEQUENCE [LARGE SCALE GENOMIC DNA]</scope>
    <source>
        <strain evidence="5 6">GHPS1</strain>
    </source>
</reference>
<dbReference type="SMART" id="SM00479">
    <property type="entry name" value="EXOIII"/>
    <property type="match status" value="1"/>
</dbReference>
<dbReference type="Proteomes" id="UP000196342">
    <property type="component" value="Unassembled WGS sequence"/>
</dbReference>
<keyword evidence="6" id="KW-1185">Reference proteome</keyword>
<evidence type="ECO:0000313" key="6">
    <source>
        <dbReference type="Proteomes" id="UP000196342"/>
    </source>
</evidence>
<keyword evidence="3" id="KW-0269">Exonuclease</keyword>
<dbReference type="RefSeq" id="WP_087698491.1">
    <property type="nucleotide sequence ID" value="NZ_NHOO01000016.1"/>
</dbReference>
<dbReference type="GO" id="GO:0008408">
    <property type="term" value="F:3'-5' exonuclease activity"/>
    <property type="evidence" value="ECO:0007669"/>
    <property type="project" value="TreeGrafter"/>
</dbReference>
<keyword evidence="1" id="KW-0540">Nuclease</keyword>
<evidence type="ECO:0000256" key="3">
    <source>
        <dbReference type="ARBA" id="ARBA00022839"/>
    </source>
</evidence>
<accession>A0A202B5V4</accession>
<keyword evidence="2" id="KW-0378">Hydrolase</keyword>